<evidence type="ECO:0000256" key="1">
    <source>
        <dbReference type="ARBA" id="ARBA00023125"/>
    </source>
</evidence>
<dbReference type="eggNOG" id="COG2197">
    <property type="taxonomic scope" value="Bacteria"/>
</dbReference>
<dbReference type="EMBL" id="CP003876">
    <property type="protein sequence ID" value="AFU05289.1"/>
    <property type="molecule type" value="Genomic_DNA"/>
</dbReference>
<protein>
    <submittedName>
        <fullName evidence="5">Response regulator receiver protein</fullName>
    </submittedName>
</protein>
<feature type="modified residue" description="4-aspartylphosphate" evidence="2">
    <location>
        <position position="54"/>
    </location>
</feature>
<reference evidence="5 6" key="1">
    <citation type="journal article" date="2012" name="J. Bacteriol.">
        <title>Complete genome sequence of Nocardia brasiliensis HUJEG-1.</title>
        <authorList>
            <person name="Vera-Cabrera L."/>
            <person name="Ortiz-Lopez R."/>
            <person name="Elizondo-Gonzalez R."/>
            <person name="Perez-Maya A.A."/>
            <person name="Ocampo-Candiani J."/>
        </authorList>
    </citation>
    <scope>NUCLEOTIDE SEQUENCE [LARGE SCALE GENOMIC DNA]</scope>
    <source>
        <strain evidence="6">ATCC 700358</strain>
    </source>
</reference>
<dbReference type="STRING" id="1133849.O3I_036710"/>
<dbReference type="PANTHER" id="PTHR43214:SF42">
    <property type="entry name" value="TRANSCRIPTIONAL REGULATORY PROTEIN DESR"/>
    <property type="match status" value="1"/>
</dbReference>
<dbReference type="GO" id="GO:0003677">
    <property type="term" value="F:DNA binding"/>
    <property type="evidence" value="ECO:0007669"/>
    <property type="project" value="UniProtKB-KW"/>
</dbReference>
<dbReference type="InterPro" id="IPR000792">
    <property type="entry name" value="Tscrpt_reg_LuxR_C"/>
</dbReference>
<dbReference type="GO" id="GO:0000160">
    <property type="term" value="P:phosphorelay signal transduction system"/>
    <property type="evidence" value="ECO:0007669"/>
    <property type="project" value="InterPro"/>
</dbReference>
<dbReference type="PROSITE" id="PS50110">
    <property type="entry name" value="RESPONSE_REGULATORY"/>
    <property type="match status" value="1"/>
</dbReference>
<accession>K0F6K8</accession>
<name>K0F6K8_NOCB7</name>
<dbReference type="SUPFAM" id="SSF52172">
    <property type="entry name" value="CheY-like"/>
    <property type="match status" value="1"/>
</dbReference>
<evidence type="ECO:0000259" key="4">
    <source>
        <dbReference type="PROSITE" id="PS50110"/>
    </source>
</evidence>
<dbReference type="InterPro" id="IPR001789">
    <property type="entry name" value="Sig_transdc_resp-reg_receiver"/>
</dbReference>
<proteinExistence type="predicted"/>
<keyword evidence="6" id="KW-1185">Reference proteome</keyword>
<dbReference type="AlphaFoldDB" id="K0F6K8"/>
<gene>
    <name evidence="5" type="ORF">O3I_036710</name>
</gene>
<evidence type="ECO:0000259" key="3">
    <source>
        <dbReference type="PROSITE" id="PS50043"/>
    </source>
</evidence>
<dbReference type="HOGENOM" id="CLU_000445_90_10_11"/>
<feature type="domain" description="Response regulatory" evidence="4">
    <location>
        <begin position="3"/>
        <end position="119"/>
    </location>
</feature>
<dbReference type="Pfam" id="PF00196">
    <property type="entry name" value="GerE"/>
    <property type="match status" value="1"/>
</dbReference>
<dbReference type="Gene3D" id="3.40.50.2300">
    <property type="match status" value="1"/>
</dbReference>
<dbReference type="InterPro" id="IPR011006">
    <property type="entry name" value="CheY-like_superfamily"/>
</dbReference>
<dbReference type="Pfam" id="PF00072">
    <property type="entry name" value="Response_reg"/>
    <property type="match status" value="1"/>
</dbReference>
<dbReference type="PROSITE" id="PS50043">
    <property type="entry name" value="HTH_LUXR_2"/>
    <property type="match status" value="1"/>
</dbReference>
<dbReference type="CDD" id="cd06170">
    <property type="entry name" value="LuxR_C_like"/>
    <property type="match status" value="1"/>
</dbReference>
<dbReference type="SMART" id="SM00421">
    <property type="entry name" value="HTH_LUXR"/>
    <property type="match status" value="1"/>
</dbReference>
<dbReference type="KEGG" id="nbr:O3I_036710"/>
<evidence type="ECO:0000256" key="2">
    <source>
        <dbReference type="PROSITE-ProRule" id="PRU00169"/>
    </source>
</evidence>
<organism evidence="5 6">
    <name type="scientific">Nocardia brasiliensis (strain ATCC 700358 / HUJEG-1)</name>
    <dbReference type="NCBI Taxonomy" id="1133849"/>
    <lineage>
        <taxon>Bacteria</taxon>
        <taxon>Bacillati</taxon>
        <taxon>Actinomycetota</taxon>
        <taxon>Actinomycetes</taxon>
        <taxon>Mycobacteriales</taxon>
        <taxon>Nocardiaceae</taxon>
        <taxon>Nocardia</taxon>
    </lineage>
</organism>
<evidence type="ECO:0000313" key="6">
    <source>
        <dbReference type="Proteomes" id="UP000006304"/>
    </source>
</evidence>
<feature type="domain" description="HTH luxR-type" evidence="3">
    <location>
        <begin position="134"/>
        <end position="199"/>
    </location>
</feature>
<keyword evidence="1" id="KW-0238">DNA-binding</keyword>
<keyword evidence="2" id="KW-0597">Phosphoprotein</keyword>
<dbReference type="Proteomes" id="UP000006304">
    <property type="component" value="Chromosome"/>
</dbReference>
<dbReference type="InterPro" id="IPR039420">
    <property type="entry name" value="WalR-like"/>
</dbReference>
<dbReference type="InterPro" id="IPR016032">
    <property type="entry name" value="Sig_transdc_resp-reg_C-effctor"/>
</dbReference>
<sequence length="201" mass="21068">MIRVLIAGSLRLPREALATILAGESGMEVVAQVSLGTDVAPSALRTRPNLALLDANLAGLDGISAATQLKAALPDCRVVMVMAPRRPDLLRSALDARVEGLLSTGASIAALTDTVRRVAHGESVLEPQAVAEAMRGPANPLSARDIDILRLISQGRTPGEIGAALHLSPGTVRNNLAAINRKLGTRNRIETLRAAAHHGWI</sequence>
<dbReference type="RefSeq" id="WP_014988138.1">
    <property type="nucleotide sequence ID" value="NC_018681.1"/>
</dbReference>
<dbReference type="PRINTS" id="PR00038">
    <property type="entry name" value="HTHLUXR"/>
</dbReference>
<dbReference type="GO" id="GO:0006355">
    <property type="term" value="P:regulation of DNA-templated transcription"/>
    <property type="evidence" value="ECO:0007669"/>
    <property type="project" value="InterPro"/>
</dbReference>
<dbReference type="SUPFAM" id="SSF46894">
    <property type="entry name" value="C-terminal effector domain of the bipartite response regulators"/>
    <property type="match status" value="1"/>
</dbReference>
<dbReference type="PANTHER" id="PTHR43214">
    <property type="entry name" value="TWO-COMPONENT RESPONSE REGULATOR"/>
    <property type="match status" value="1"/>
</dbReference>
<evidence type="ECO:0000313" key="5">
    <source>
        <dbReference type="EMBL" id="AFU05289.1"/>
    </source>
</evidence>